<comment type="caution">
    <text evidence="9">The sequence shown here is derived from an EMBL/GenBank/DDBJ whole genome shotgun (WGS) entry which is preliminary data.</text>
</comment>
<dbReference type="PANTHER" id="PTHR42994">
    <property type="entry name" value="PEPTIDASE T"/>
    <property type="match status" value="1"/>
</dbReference>
<evidence type="ECO:0000256" key="7">
    <source>
        <dbReference type="PIRNR" id="PIRNR001123"/>
    </source>
</evidence>
<name>A0ABU5ZJQ3_9BACL</name>
<dbReference type="Gene3D" id="3.30.70.360">
    <property type="match status" value="1"/>
</dbReference>
<keyword evidence="5" id="KW-0862">Zinc</keyword>
<dbReference type="RefSeq" id="WP_371754868.1">
    <property type="nucleotide sequence ID" value="NZ_JAYJLD010000022.1"/>
</dbReference>
<evidence type="ECO:0000256" key="5">
    <source>
        <dbReference type="ARBA" id="ARBA00022833"/>
    </source>
</evidence>
<dbReference type="Gene3D" id="3.40.630.10">
    <property type="entry name" value="Zn peptidases"/>
    <property type="match status" value="1"/>
</dbReference>
<gene>
    <name evidence="9" type="ORF">VF724_13830</name>
</gene>
<dbReference type="Pfam" id="PF01546">
    <property type="entry name" value="Peptidase_M20"/>
    <property type="match status" value="1"/>
</dbReference>
<evidence type="ECO:0000313" key="10">
    <source>
        <dbReference type="Proteomes" id="UP001310386"/>
    </source>
</evidence>
<dbReference type="EMBL" id="JAYJLD010000022">
    <property type="protein sequence ID" value="MEB3102745.1"/>
    <property type="molecule type" value="Genomic_DNA"/>
</dbReference>
<organism evidence="9 10">
    <name type="scientific">Ferviditalea candida</name>
    <dbReference type="NCBI Taxonomy" id="3108399"/>
    <lineage>
        <taxon>Bacteria</taxon>
        <taxon>Bacillati</taxon>
        <taxon>Bacillota</taxon>
        <taxon>Bacilli</taxon>
        <taxon>Bacillales</taxon>
        <taxon>Paenibacillaceae</taxon>
        <taxon>Ferviditalea</taxon>
    </lineage>
</organism>
<sequence length="378" mass="40753">MIDKERLVEQFMQLVQVDSETKQEQEIGGALKALFGSLGLKVFEDDTKEKTGHGSGNLIFTMEASEGMEEADVLFFTSHMDTVRPGKGIKPRLDEEGFIRSDGTTILGSDDKAGIAVMLEAIRAIAENNVPHGKIQFVITAGEESGLVGSRAMDKRHMQAKFGYALDSNGAIGEICVAAPTQAKIDVTIIGKSAHAGVNPEDGISAIQVASKAISRMPLGRIDKDTTANIGRFEGGLETNIVCETVHIAAEARSVIHEKMERQVQAMKEAFEKTAEEFGARAQFSHSVIYPAYKLEADDPVVQIAFKAFEKLGIQTKTFQSGGGSDANVFNGMGIPTVNLAVGYRNIHTTKEHIHSDDLVKLAEAVIAIVQEASAFKS</sequence>
<dbReference type="PIRSF" id="PIRSF001123">
    <property type="entry name" value="PepA_GA"/>
    <property type="match status" value="1"/>
</dbReference>
<accession>A0ABU5ZJQ3</accession>
<dbReference type="Pfam" id="PF07687">
    <property type="entry name" value="M20_dimer"/>
    <property type="match status" value="1"/>
</dbReference>
<evidence type="ECO:0000259" key="8">
    <source>
        <dbReference type="Pfam" id="PF07687"/>
    </source>
</evidence>
<proteinExistence type="inferred from homology"/>
<dbReference type="InterPro" id="IPR011650">
    <property type="entry name" value="Peptidase_M20_dimer"/>
</dbReference>
<dbReference type="InterPro" id="IPR010162">
    <property type="entry name" value="PepT-like"/>
</dbReference>
<evidence type="ECO:0000256" key="2">
    <source>
        <dbReference type="ARBA" id="ARBA00022670"/>
    </source>
</evidence>
<keyword evidence="4" id="KW-0378">Hydrolase</keyword>
<dbReference type="SUPFAM" id="SSF53187">
    <property type="entry name" value="Zn-dependent exopeptidases"/>
    <property type="match status" value="1"/>
</dbReference>
<dbReference type="InterPro" id="IPR036264">
    <property type="entry name" value="Bact_exopeptidase_dim_dom"/>
</dbReference>
<dbReference type="PANTHER" id="PTHR42994:SF2">
    <property type="entry name" value="PEPTIDASE"/>
    <property type="match status" value="1"/>
</dbReference>
<evidence type="ECO:0000256" key="1">
    <source>
        <dbReference type="ARBA" id="ARBA00001947"/>
    </source>
</evidence>
<dbReference type="SUPFAM" id="SSF55031">
    <property type="entry name" value="Bacterial exopeptidase dimerisation domain"/>
    <property type="match status" value="1"/>
</dbReference>
<feature type="domain" description="Peptidase M20 dimerisation" evidence="8">
    <location>
        <begin position="184"/>
        <end position="277"/>
    </location>
</feature>
<dbReference type="InterPro" id="IPR008007">
    <property type="entry name" value="Peptidase_M42"/>
</dbReference>
<evidence type="ECO:0000256" key="4">
    <source>
        <dbReference type="ARBA" id="ARBA00022801"/>
    </source>
</evidence>
<keyword evidence="3" id="KW-0479">Metal-binding</keyword>
<dbReference type="InterPro" id="IPR002933">
    <property type="entry name" value="Peptidase_M20"/>
</dbReference>
<comment type="similarity">
    <text evidence="7">Belongs to the peptidase M42 family.</text>
</comment>
<dbReference type="PROSITE" id="PS00759">
    <property type="entry name" value="ARGE_DAPE_CPG2_2"/>
    <property type="match status" value="1"/>
</dbReference>
<comment type="cofactor">
    <cofactor evidence="1">
        <name>Zn(2+)</name>
        <dbReference type="ChEBI" id="CHEBI:29105"/>
    </cofactor>
</comment>
<dbReference type="NCBIfam" id="TIGR01883">
    <property type="entry name" value="PepT-like"/>
    <property type="match status" value="1"/>
</dbReference>
<evidence type="ECO:0000256" key="3">
    <source>
        <dbReference type="ARBA" id="ARBA00022723"/>
    </source>
</evidence>
<evidence type="ECO:0000313" key="9">
    <source>
        <dbReference type="EMBL" id="MEB3102745.1"/>
    </source>
</evidence>
<dbReference type="Proteomes" id="UP001310386">
    <property type="component" value="Unassembled WGS sequence"/>
</dbReference>
<protein>
    <submittedName>
        <fullName evidence="9">M20/M25/M40 family metallo-hydrolase</fullName>
    </submittedName>
</protein>
<keyword evidence="2" id="KW-0645">Protease</keyword>
<evidence type="ECO:0000256" key="6">
    <source>
        <dbReference type="ARBA" id="ARBA00023049"/>
    </source>
</evidence>
<keyword evidence="10" id="KW-1185">Reference proteome</keyword>
<reference evidence="9" key="1">
    <citation type="submission" date="2023-12" db="EMBL/GenBank/DDBJ databases">
        <title>Fervidustalea candida gen. nov., sp. nov., a novel member of the family Paenibacillaceae isolated from a geothermal area.</title>
        <authorList>
            <person name="Li W.-J."/>
            <person name="Jiao J.-Y."/>
            <person name="Chen Y."/>
        </authorList>
    </citation>
    <scope>NUCLEOTIDE SEQUENCE</scope>
    <source>
        <strain evidence="9">SYSU GA230002</strain>
    </source>
</reference>
<dbReference type="InterPro" id="IPR001261">
    <property type="entry name" value="ArgE/DapE_CS"/>
</dbReference>
<keyword evidence="6" id="KW-0482">Metalloprotease</keyword>